<name>A0A2H3BL16_9AGAR</name>
<organism evidence="2 3">
    <name type="scientific">Armillaria solidipes</name>
    <dbReference type="NCBI Taxonomy" id="1076256"/>
    <lineage>
        <taxon>Eukaryota</taxon>
        <taxon>Fungi</taxon>
        <taxon>Dikarya</taxon>
        <taxon>Basidiomycota</taxon>
        <taxon>Agaricomycotina</taxon>
        <taxon>Agaricomycetes</taxon>
        <taxon>Agaricomycetidae</taxon>
        <taxon>Agaricales</taxon>
        <taxon>Marasmiineae</taxon>
        <taxon>Physalacriaceae</taxon>
        <taxon>Armillaria</taxon>
    </lineage>
</organism>
<reference evidence="3" key="1">
    <citation type="journal article" date="2017" name="Nat. Ecol. Evol.">
        <title>Genome expansion and lineage-specific genetic innovations in the forest pathogenic fungi Armillaria.</title>
        <authorList>
            <person name="Sipos G."/>
            <person name="Prasanna A.N."/>
            <person name="Walter M.C."/>
            <person name="O'Connor E."/>
            <person name="Balint B."/>
            <person name="Krizsan K."/>
            <person name="Kiss B."/>
            <person name="Hess J."/>
            <person name="Varga T."/>
            <person name="Slot J."/>
            <person name="Riley R."/>
            <person name="Boka B."/>
            <person name="Rigling D."/>
            <person name="Barry K."/>
            <person name="Lee J."/>
            <person name="Mihaltcheva S."/>
            <person name="LaButti K."/>
            <person name="Lipzen A."/>
            <person name="Waldron R."/>
            <person name="Moloney N.M."/>
            <person name="Sperisen C."/>
            <person name="Kredics L."/>
            <person name="Vagvoelgyi C."/>
            <person name="Patrignani A."/>
            <person name="Fitzpatrick D."/>
            <person name="Nagy I."/>
            <person name="Doyle S."/>
            <person name="Anderson J.B."/>
            <person name="Grigoriev I.V."/>
            <person name="Gueldener U."/>
            <person name="Muensterkoetter M."/>
            <person name="Nagy L.G."/>
        </authorList>
    </citation>
    <scope>NUCLEOTIDE SEQUENCE [LARGE SCALE GENOMIC DNA]</scope>
    <source>
        <strain evidence="3">28-4</strain>
    </source>
</reference>
<dbReference type="EMBL" id="KZ293439">
    <property type="protein sequence ID" value="PBK66738.1"/>
    <property type="molecule type" value="Genomic_DNA"/>
</dbReference>
<dbReference type="Proteomes" id="UP000218334">
    <property type="component" value="Unassembled WGS sequence"/>
</dbReference>
<gene>
    <name evidence="2" type="ORF">ARMSODRAFT_977305</name>
</gene>
<accession>A0A2H3BL16</accession>
<evidence type="ECO:0000313" key="3">
    <source>
        <dbReference type="Proteomes" id="UP000218334"/>
    </source>
</evidence>
<feature type="region of interest" description="Disordered" evidence="1">
    <location>
        <begin position="124"/>
        <end position="144"/>
    </location>
</feature>
<keyword evidence="3" id="KW-1185">Reference proteome</keyword>
<sequence>MNSELRTITAPTISLPTITIADPAARANIPPRPADFICHTLTKENLLERTAILNRLAESVRQTAEIFWRQAREGISSIQRVTQHWPEASFFVQYTSTSSDGPTHWRHGVRTDIRNRARALHTAVGKTKETHKHRSSSGGQPFPKRHILNWKQRRSIFIPGTRFSSAHAPVGIAVEVRFLECLRLLRSRLRAIPAFLKLYSLYGDGVIEGLGRERLFGFSSADQNFQALTSTENESVLARIKKTIKRWPSSPQNSKNVLGCDMVILTHGQSEKDGIVANRCR</sequence>
<evidence type="ECO:0000256" key="1">
    <source>
        <dbReference type="SAM" id="MobiDB-lite"/>
    </source>
</evidence>
<proteinExistence type="predicted"/>
<protein>
    <submittedName>
        <fullName evidence="2">Uncharacterized protein</fullName>
    </submittedName>
</protein>
<evidence type="ECO:0000313" key="2">
    <source>
        <dbReference type="EMBL" id="PBK66738.1"/>
    </source>
</evidence>
<dbReference type="AlphaFoldDB" id="A0A2H3BL16"/>